<dbReference type="EC" id="6.3.2.9" evidence="7 8"/>
<dbReference type="SUPFAM" id="SSF53623">
    <property type="entry name" value="MurD-like peptide ligases, catalytic domain"/>
    <property type="match status" value="1"/>
</dbReference>
<dbReference type="InterPro" id="IPR004101">
    <property type="entry name" value="Mur_ligase_C"/>
</dbReference>
<keyword evidence="3 7" id="KW-0963">Cytoplasm</keyword>
<dbReference type="InterPro" id="IPR036565">
    <property type="entry name" value="Mur-like_cat_sf"/>
</dbReference>
<evidence type="ECO:0000313" key="11">
    <source>
        <dbReference type="EMBL" id="MFM2484815.1"/>
    </source>
</evidence>
<gene>
    <name evidence="7 11" type="primary">murD</name>
    <name evidence="11" type="ORF">ABUE30_07000</name>
</gene>
<comment type="similarity">
    <text evidence="7">Belongs to the MurCDEF family.</text>
</comment>
<dbReference type="EMBL" id="JBEQCT010000002">
    <property type="protein sequence ID" value="MFM2484815.1"/>
    <property type="molecule type" value="Genomic_DNA"/>
</dbReference>
<dbReference type="Proteomes" id="UP001629953">
    <property type="component" value="Unassembled WGS sequence"/>
</dbReference>
<dbReference type="Pfam" id="PF21799">
    <property type="entry name" value="MurD-like_N"/>
    <property type="match status" value="1"/>
</dbReference>
<keyword evidence="4 7" id="KW-0436">Ligase</keyword>
<dbReference type="PANTHER" id="PTHR43692">
    <property type="entry name" value="UDP-N-ACETYLMURAMOYLALANINE--D-GLUTAMATE LIGASE"/>
    <property type="match status" value="1"/>
</dbReference>
<dbReference type="SUPFAM" id="SSF53244">
    <property type="entry name" value="MurD-like peptide ligases, peptide-binding domain"/>
    <property type="match status" value="1"/>
</dbReference>
<dbReference type="Pfam" id="PF02875">
    <property type="entry name" value="Mur_ligase_C"/>
    <property type="match status" value="1"/>
</dbReference>
<evidence type="ECO:0000259" key="10">
    <source>
        <dbReference type="Pfam" id="PF08245"/>
    </source>
</evidence>
<keyword evidence="6 7" id="KW-0067">ATP-binding</keyword>
<dbReference type="RefSeq" id="WP_408623003.1">
    <property type="nucleotide sequence ID" value="NZ_JBEQCT010000002.1"/>
</dbReference>
<dbReference type="InterPro" id="IPR013221">
    <property type="entry name" value="Mur_ligase_cen"/>
</dbReference>
<keyword evidence="5 7" id="KW-0547">Nucleotide-binding</keyword>
<keyword evidence="7 8" id="KW-0961">Cell wall biogenesis/degradation</keyword>
<keyword evidence="7 8" id="KW-0573">Peptidoglycan synthesis</keyword>
<keyword evidence="12" id="KW-1185">Reference proteome</keyword>
<comment type="function">
    <text evidence="7 8">Cell wall formation. Catalyzes the addition of glutamate to the nucleotide precursor UDP-N-acetylmuramoyl-L-alanine (UMA).</text>
</comment>
<dbReference type="Gene3D" id="3.90.190.20">
    <property type="entry name" value="Mur ligase, C-terminal domain"/>
    <property type="match status" value="1"/>
</dbReference>
<organism evidence="11 12">
    <name type="scientific">Celerinatantimonas yamalensis</name>
    <dbReference type="NCBI Taxonomy" id="559956"/>
    <lineage>
        <taxon>Bacteria</taxon>
        <taxon>Pseudomonadati</taxon>
        <taxon>Pseudomonadota</taxon>
        <taxon>Gammaproteobacteria</taxon>
        <taxon>Celerinatantimonadaceae</taxon>
        <taxon>Celerinatantimonas</taxon>
    </lineage>
</organism>
<name>A0ABW9G5A2_9GAMM</name>
<evidence type="ECO:0000256" key="8">
    <source>
        <dbReference type="RuleBase" id="RU003664"/>
    </source>
</evidence>
<evidence type="ECO:0000256" key="2">
    <source>
        <dbReference type="ARBA" id="ARBA00004752"/>
    </source>
</evidence>
<protein>
    <recommendedName>
        <fullName evidence="7 8">UDP-N-acetylmuramoylalanine--D-glutamate ligase</fullName>
        <ecNumber evidence="7 8">6.3.2.9</ecNumber>
    </recommendedName>
    <alternativeName>
        <fullName evidence="7">D-glutamic acid-adding enzyme</fullName>
    </alternativeName>
    <alternativeName>
        <fullName evidence="7">UDP-N-acetylmuramoyl-L-alanyl-D-glutamate synthetase</fullName>
    </alternativeName>
</protein>
<proteinExistence type="inferred from homology"/>
<dbReference type="InterPro" id="IPR005762">
    <property type="entry name" value="MurD"/>
</dbReference>
<evidence type="ECO:0000256" key="3">
    <source>
        <dbReference type="ARBA" id="ARBA00022490"/>
    </source>
</evidence>
<reference evidence="11 12" key="1">
    <citation type="journal article" date="2013" name="Int. J. Syst. Evol. Microbiol.">
        <title>Celerinatantimonas yamalensis sp. nov., a cold-adapted diazotrophic bacterium from a cold permafrost brine.</title>
        <authorList>
            <person name="Shcherbakova V."/>
            <person name="Chuvilskaya N."/>
            <person name="Rivkina E."/>
            <person name="Demidov N."/>
            <person name="Uchaeva V."/>
            <person name="Suetin S."/>
            <person name="Suzina N."/>
            <person name="Gilichinsky D."/>
        </authorList>
    </citation>
    <scope>NUCLEOTIDE SEQUENCE [LARGE SCALE GENOMIC DNA]</scope>
    <source>
        <strain evidence="11 12">C7</strain>
    </source>
</reference>
<feature type="domain" description="Mur ligase C-terminal" evidence="9">
    <location>
        <begin position="301"/>
        <end position="412"/>
    </location>
</feature>
<feature type="binding site" evidence="7">
    <location>
        <begin position="114"/>
        <end position="120"/>
    </location>
    <ligand>
        <name>ATP</name>
        <dbReference type="ChEBI" id="CHEBI:30616"/>
    </ligand>
</feature>
<evidence type="ECO:0000256" key="1">
    <source>
        <dbReference type="ARBA" id="ARBA00004496"/>
    </source>
</evidence>
<keyword evidence="7 8" id="KW-0132">Cell division</keyword>
<evidence type="ECO:0000256" key="6">
    <source>
        <dbReference type="ARBA" id="ARBA00022840"/>
    </source>
</evidence>
<evidence type="ECO:0000313" key="12">
    <source>
        <dbReference type="Proteomes" id="UP001629953"/>
    </source>
</evidence>
<evidence type="ECO:0000259" key="9">
    <source>
        <dbReference type="Pfam" id="PF02875"/>
    </source>
</evidence>
<comment type="pathway">
    <text evidence="2 7 8">Cell wall biogenesis; peptidoglycan biosynthesis.</text>
</comment>
<dbReference type="Gene3D" id="3.40.50.720">
    <property type="entry name" value="NAD(P)-binding Rossmann-like Domain"/>
    <property type="match status" value="1"/>
</dbReference>
<evidence type="ECO:0000256" key="4">
    <source>
        <dbReference type="ARBA" id="ARBA00022598"/>
    </source>
</evidence>
<evidence type="ECO:0000256" key="5">
    <source>
        <dbReference type="ARBA" id="ARBA00022741"/>
    </source>
</evidence>
<keyword evidence="7 8" id="KW-0131">Cell cycle</keyword>
<comment type="subcellular location">
    <subcellularLocation>
        <location evidence="1 7 8">Cytoplasm</location>
    </subcellularLocation>
</comment>
<sequence>MVIHPTQQYGVIGLGRSGLSTVEYLCQHGVTPLVFDTRDTPPLAAKLPDGVALLTGELTSHEDVLSGLDVLIVGPGLSIRTDLFKRLKHQGKSVIGDVELFAGAVDAPVIAITGSNGKTTVTTLVGEMAREAGIEVAVGGNIGTPVLALLGQHAKLYVLELSSFQLETTDNLRLRAATVLNVSADHMNRYHDLSDYRDAKLRIYQHCQCCIANADDPQSWPNAEVDSLQLFSIEKKADYWINESESALMIGDECLLHCQSLKMSGRHNWANALAALALGDAAGIAREAMIRTLKRFSGLAHRCETVGYHQGVRFINDSKATNIGATIAALQGFAYESGQTWLIAGGDGKGADFNELSPWLAPLAGLVVFGQDAARLQQVCPRAKRVDDLPQALSWCVAKAQKGDRVLLSPACASLDMYSGFEARGEHFRQLVEAL</sequence>
<dbReference type="GO" id="GO:0008764">
    <property type="term" value="F:UDP-N-acetylmuramoylalanine-D-glutamate ligase activity"/>
    <property type="evidence" value="ECO:0007669"/>
    <property type="project" value="UniProtKB-EC"/>
</dbReference>
<comment type="catalytic activity">
    <reaction evidence="7 8">
        <text>UDP-N-acetyl-alpha-D-muramoyl-L-alanine + D-glutamate + ATP = UDP-N-acetyl-alpha-D-muramoyl-L-alanyl-D-glutamate + ADP + phosphate + H(+)</text>
        <dbReference type="Rhea" id="RHEA:16429"/>
        <dbReference type="ChEBI" id="CHEBI:15378"/>
        <dbReference type="ChEBI" id="CHEBI:29986"/>
        <dbReference type="ChEBI" id="CHEBI:30616"/>
        <dbReference type="ChEBI" id="CHEBI:43474"/>
        <dbReference type="ChEBI" id="CHEBI:83898"/>
        <dbReference type="ChEBI" id="CHEBI:83900"/>
        <dbReference type="ChEBI" id="CHEBI:456216"/>
        <dbReference type="EC" id="6.3.2.9"/>
    </reaction>
</comment>
<dbReference type="Gene3D" id="3.40.1190.10">
    <property type="entry name" value="Mur-like, catalytic domain"/>
    <property type="match status" value="1"/>
</dbReference>
<dbReference type="NCBIfam" id="TIGR01087">
    <property type="entry name" value="murD"/>
    <property type="match status" value="1"/>
</dbReference>
<dbReference type="Pfam" id="PF08245">
    <property type="entry name" value="Mur_ligase_M"/>
    <property type="match status" value="1"/>
</dbReference>
<feature type="domain" description="Mur ligase central" evidence="10">
    <location>
        <begin position="112"/>
        <end position="278"/>
    </location>
</feature>
<evidence type="ECO:0000256" key="7">
    <source>
        <dbReference type="HAMAP-Rule" id="MF_00639"/>
    </source>
</evidence>
<keyword evidence="7 8" id="KW-0133">Cell shape</keyword>
<accession>A0ABW9G5A2</accession>
<dbReference type="PANTHER" id="PTHR43692:SF1">
    <property type="entry name" value="UDP-N-ACETYLMURAMOYLALANINE--D-GLUTAMATE LIGASE"/>
    <property type="match status" value="1"/>
</dbReference>
<dbReference type="SUPFAM" id="SSF51984">
    <property type="entry name" value="MurCD N-terminal domain"/>
    <property type="match status" value="1"/>
</dbReference>
<comment type="caution">
    <text evidence="11">The sequence shown here is derived from an EMBL/GenBank/DDBJ whole genome shotgun (WGS) entry which is preliminary data.</text>
</comment>
<dbReference type="HAMAP" id="MF_00639">
    <property type="entry name" value="MurD"/>
    <property type="match status" value="1"/>
</dbReference>
<dbReference type="InterPro" id="IPR036615">
    <property type="entry name" value="Mur_ligase_C_dom_sf"/>
</dbReference>